<dbReference type="InterPro" id="IPR051126">
    <property type="entry name" value="Thiosulfate_sulfurtransferase"/>
</dbReference>
<dbReference type="Pfam" id="PF00581">
    <property type="entry name" value="Rhodanese"/>
    <property type="match status" value="2"/>
</dbReference>
<dbReference type="AlphaFoldDB" id="A0AA37Q060"/>
<evidence type="ECO:0000259" key="4">
    <source>
        <dbReference type="PROSITE" id="PS50206"/>
    </source>
</evidence>
<dbReference type="Gene3D" id="3.40.250.10">
    <property type="entry name" value="Rhodanese-like domain"/>
    <property type="match status" value="2"/>
</dbReference>
<proteinExistence type="predicted"/>
<evidence type="ECO:0000256" key="1">
    <source>
        <dbReference type="ARBA" id="ARBA00022737"/>
    </source>
</evidence>
<dbReference type="InterPro" id="IPR001763">
    <property type="entry name" value="Rhodanese-like_dom"/>
</dbReference>
<name>A0AA37Q060_9BACT</name>
<sequence length="304" mass="34503">MRDTILSTSASMSSAIDAAVASKGYAHPEALVSTQWVADHLQDPSLRLLESNEDVLLYDLGHIPGAQKIDWHADLNDAVVRDYVDRAQFEQRVRALGIDESTTVVFYGDKNNWWATYAFWVFQLFGFRNARIMDGGRTKWEQEGRELTTERPSYPPTQYRAPERDDARIRAFMDDVRAHLQAKGKLIDVRSPQEFSGERTHMPEYPQEGTLRGGHIPTARSVPWARAANPDGTFRSADELRAIYEGEAGLTPDADVIAYCRIGERSSHTWFVLTYLLGYQKVRNYDGSWTEWGNSVRAPIERGS</sequence>
<keyword evidence="1" id="KW-0677">Repeat</keyword>
<dbReference type="PANTHER" id="PTHR43855:SF1">
    <property type="entry name" value="THIOSULFATE SULFURTRANSFERASE"/>
    <property type="match status" value="1"/>
</dbReference>
<organism evidence="5 6">
    <name type="scientific">Roseisolibacter agri</name>
    <dbReference type="NCBI Taxonomy" id="2014610"/>
    <lineage>
        <taxon>Bacteria</taxon>
        <taxon>Pseudomonadati</taxon>
        <taxon>Gemmatimonadota</taxon>
        <taxon>Gemmatimonadia</taxon>
        <taxon>Gemmatimonadales</taxon>
        <taxon>Gemmatimonadaceae</taxon>
        <taxon>Roseisolibacter</taxon>
    </lineage>
</organism>
<accession>A0AA37Q060</accession>
<reference evidence="5" key="1">
    <citation type="submission" date="2022-08" db="EMBL/GenBank/DDBJ databases">
        <title>Draft genome sequencing of Roseisolibacter agri AW1220.</title>
        <authorList>
            <person name="Tobiishi Y."/>
            <person name="Tonouchi A."/>
        </authorList>
    </citation>
    <scope>NUCLEOTIDE SEQUENCE</scope>
    <source>
        <strain evidence="5">AW1220</strain>
    </source>
</reference>
<dbReference type="PANTHER" id="PTHR43855">
    <property type="entry name" value="THIOSULFATE SULFURTRANSFERASE"/>
    <property type="match status" value="1"/>
</dbReference>
<dbReference type="EMBL" id="BRXS01000001">
    <property type="protein sequence ID" value="GLC24079.1"/>
    <property type="molecule type" value="Genomic_DNA"/>
</dbReference>
<dbReference type="Proteomes" id="UP001161325">
    <property type="component" value="Unassembled WGS sequence"/>
</dbReference>
<comment type="caution">
    <text evidence="5">The sequence shown here is derived from an EMBL/GenBank/DDBJ whole genome shotgun (WGS) entry which is preliminary data.</text>
</comment>
<dbReference type="CDD" id="cd01449">
    <property type="entry name" value="TST_Repeat_2"/>
    <property type="match status" value="1"/>
</dbReference>
<dbReference type="PROSITE" id="PS00683">
    <property type="entry name" value="RHODANESE_2"/>
    <property type="match status" value="1"/>
</dbReference>
<keyword evidence="6" id="KW-1185">Reference proteome</keyword>
<feature type="region of interest" description="Disordered" evidence="3">
    <location>
        <begin position="142"/>
        <end position="161"/>
    </location>
</feature>
<dbReference type="PROSITE" id="PS50206">
    <property type="entry name" value="RHODANESE_3"/>
    <property type="match status" value="2"/>
</dbReference>
<protein>
    <recommendedName>
        <fullName evidence="2">Sulfurtransferase</fullName>
    </recommendedName>
</protein>
<feature type="domain" description="Rhodanese" evidence="4">
    <location>
        <begin position="180"/>
        <end position="301"/>
    </location>
</feature>
<dbReference type="GO" id="GO:0004792">
    <property type="term" value="F:thiosulfate-cyanide sulfurtransferase activity"/>
    <property type="evidence" value="ECO:0007669"/>
    <property type="project" value="InterPro"/>
</dbReference>
<dbReference type="SMART" id="SM00450">
    <property type="entry name" value="RHOD"/>
    <property type="match status" value="2"/>
</dbReference>
<evidence type="ECO:0000256" key="2">
    <source>
        <dbReference type="RuleBase" id="RU000507"/>
    </source>
</evidence>
<feature type="domain" description="Rhodanese" evidence="4">
    <location>
        <begin position="49"/>
        <end position="149"/>
    </location>
</feature>
<dbReference type="PROSITE" id="PS00380">
    <property type="entry name" value="RHODANESE_1"/>
    <property type="match status" value="1"/>
</dbReference>
<keyword evidence="2" id="KW-0808">Transferase</keyword>
<gene>
    <name evidence="5" type="ORF">rosag_05920</name>
</gene>
<evidence type="ECO:0000313" key="6">
    <source>
        <dbReference type="Proteomes" id="UP001161325"/>
    </source>
</evidence>
<evidence type="ECO:0000313" key="5">
    <source>
        <dbReference type="EMBL" id="GLC24079.1"/>
    </source>
</evidence>
<dbReference type="InterPro" id="IPR001307">
    <property type="entry name" value="Thiosulphate_STrfase_CS"/>
</dbReference>
<dbReference type="CDD" id="cd01448">
    <property type="entry name" value="TST_Repeat_1"/>
    <property type="match status" value="1"/>
</dbReference>
<dbReference type="InterPro" id="IPR036873">
    <property type="entry name" value="Rhodanese-like_dom_sf"/>
</dbReference>
<dbReference type="SUPFAM" id="SSF52821">
    <property type="entry name" value="Rhodanese/Cell cycle control phosphatase"/>
    <property type="match status" value="2"/>
</dbReference>
<evidence type="ECO:0000256" key="3">
    <source>
        <dbReference type="SAM" id="MobiDB-lite"/>
    </source>
</evidence>